<name>A0A4U3KR90_9BACT</name>
<gene>
    <name evidence="2" type="ORF">FC093_23210</name>
</gene>
<keyword evidence="3" id="KW-1185">Reference proteome</keyword>
<dbReference type="Proteomes" id="UP000305848">
    <property type="component" value="Unassembled WGS sequence"/>
</dbReference>
<keyword evidence="1" id="KW-0812">Transmembrane</keyword>
<comment type="caution">
    <text evidence="2">The sequence shown here is derived from an EMBL/GenBank/DDBJ whole genome shotgun (WGS) entry which is preliminary data.</text>
</comment>
<evidence type="ECO:0000313" key="2">
    <source>
        <dbReference type="EMBL" id="TKK64139.1"/>
    </source>
</evidence>
<reference evidence="2 3" key="1">
    <citation type="submission" date="2019-05" db="EMBL/GenBank/DDBJ databases">
        <title>Panacibacter sp. strain 17mud1-8 Genome sequencing and assembly.</title>
        <authorList>
            <person name="Chhetri G."/>
        </authorList>
    </citation>
    <scope>NUCLEOTIDE SEQUENCE [LARGE SCALE GENOMIC DNA]</scope>
    <source>
        <strain evidence="2 3">17mud1-8</strain>
    </source>
</reference>
<sequence>MQSNTWQYTIAAALTGTGIGIYKAINAAPFLQSVLLTAVSSAVSCIVSFCLQRLIKKLKQ</sequence>
<keyword evidence="1" id="KW-1133">Transmembrane helix</keyword>
<evidence type="ECO:0000256" key="1">
    <source>
        <dbReference type="SAM" id="Phobius"/>
    </source>
</evidence>
<proteinExistence type="predicted"/>
<protein>
    <submittedName>
        <fullName evidence="2">Uncharacterized protein</fullName>
    </submittedName>
</protein>
<keyword evidence="1" id="KW-0472">Membrane</keyword>
<feature type="transmembrane region" description="Helical" evidence="1">
    <location>
        <begin position="30"/>
        <end position="51"/>
    </location>
</feature>
<organism evidence="2 3">
    <name type="scientific">Ilyomonas limi</name>
    <dbReference type="NCBI Taxonomy" id="2575867"/>
    <lineage>
        <taxon>Bacteria</taxon>
        <taxon>Pseudomonadati</taxon>
        <taxon>Bacteroidota</taxon>
        <taxon>Chitinophagia</taxon>
        <taxon>Chitinophagales</taxon>
        <taxon>Chitinophagaceae</taxon>
        <taxon>Ilyomonas</taxon>
    </lineage>
</organism>
<dbReference type="EMBL" id="SZQL01000043">
    <property type="protein sequence ID" value="TKK64139.1"/>
    <property type="molecule type" value="Genomic_DNA"/>
</dbReference>
<accession>A0A4U3KR90</accession>
<evidence type="ECO:0000313" key="3">
    <source>
        <dbReference type="Proteomes" id="UP000305848"/>
    </source>
</evidence>
<dbReference type="RefSeq" id="WP_137264212.1">
    <property type="nucleotide sequence ID" value="NZ_SZQL01000043.1"/>
</dbReference>
<dbReference type="AlphaFoldDB" id="A0A4U3KR90"/>